<gene>
    <name evidence="9" type="ORF">F3Y22_tig00110761pilonHSYRG00044</name>
</gene>
<keyword evidence="3" id="KW-0479">Metal-binding</keyword>
<evidence type="ECO:0000313" key="10">
    <source>
        <dbReference type="Proteomes" id="UP000436088"/>
    </source>
</evidence>
<dbReference type="Proteomes" id="UP000436088">
    <property type="component" value="Unassembled WGS sequence"/>
</dbReference>
<dbReference type="CDD" id="cd06222">
    <property type="entry name" value="RNase_H_like"/>
    <property type="match status" value="1"/>
</dbReference>
<dbReference type="GO" id="GO:0003676">
    <property type="term" value="F:nucleic acid binding"/>
    <property type="evidence" value="ECO:0007669"/>
    <property type="project" value="InterPro"/>
</dbReference>
<dbReference type="EMBL" id="VEPZ02001098">
    <property type="protein sequence ID" value="KAE8694956.1"/>
    <property type="molecule type" value="Genomic_DNA"/>
</dbReference>
<dbReference type="GO" id="GO:0016491">
    <property type="term" value="F:oxidoreductase activity"/>
    <property type="evidence" value="ECO:0007669"/>
    <property type="project" value="UniProtKB-KW"/>
</dbReference>
<dbReference type="Gene3D" id="3.90.180.10">
    <property type="entry name" value="Medium-chain alcohol dehydrogenases, catalytic domain"/>
    <property type="match status" value="1"/>
</dbReference>
<dbReference type="GO" id="GO:0004523">
    <property type="term" value="F:RNA-DNA hybrid ribonuclease activity"/>
    <property type="evidence" value="ECO:0007669"/>
    <property type="project" value="InterPro"/>
</dbReference>
<evidence type="ECO:0000256" key="2">
    <source>
        <dbReference type="ARBA" id="ARBA00008072"/>
    </source>
</evidence>
<dbReference type="Gene3D" id="3.40.50.720">
    <property type="entry name" value="NAD(P)-binding Rossmann-like Domain"/>
    <property type="match status" value="1"/>
</dbReference>
<comment type="similarity">
    <text evidence="2">Belongs to the zinc-containing alcohol dehydrogenase family.</text>
</comment>
<dbReference type="InterPro" id="IPR044730">
    <property type="entry name" value="RNase_H-like_dom_plant"/>
</dbReference>
<sequence length="1157" mass="129165">MYSMGGLAEYCVVPAHGLCVLPKSLPYTESAILGCAVFTAYGAMRHAAEVCPGDSVAVIGIGGVGSRPFSAYAVLGHVVPLCPVYKNILSKLSENKIARAFGASEVIAVDIQNDKLQKAKTLGATHTVNAMEEDVIERVKVCTVYTKCKRWWKAVMIGLAKAGAVGKSDRVVRARARQDLPKLVKLAETGIFNLNSAGWRMNEILASGGGCRSGCPIVALAARDIAMEPVAQEIGQLSASQLVVNNGGTGRSYAATLIGGDASERPPFPELNEEEVVIQEGDVSVDQSGAYPVIQFSKRVRDSIDYNMRKTVIVRLLGKTIGYRALWNKINILWQPCGRFQLIDLDNDYFLTKAAANSKPDEVEKVGEQVSGENTDKGQDLYGPWMIAIGRKRRVPKAKEGVASSNQAGTSRFDVLNSLDYEVNGENTTPGLDIGKAGDIGISPKVVKTKGKSVVHETVSADRAPSTITGNSRNTFTNHQVKDSDVDRPVFVTVVYASPSISIHKHLWDQLKVLDAERDYPWLLGGDFNAILNLDEGSLFQRLDRCLANEGWLCFFPDTHVLHLDKLGSDHRSILMRIKPPLSSLTAPPFRFLLSWQDHPGFKDLLRFAWASDKDTWQNLDTLRTSLSVLNLNTFEDIGRRKRKLLARLRGIDNALSCRESDFLMELEKDLKEELELVLEHKENLWRQKSQCNWILDGDPNRRGMHLVKWEDLFCPEEIGGIEIKRIYVQNEEFLMKMAFRLIAEGSQLWARVLLKYKIKDLVPTELNRSSCSRLWKGLSVVWNNMRQNLVWTLRDGTSIDFWYDAWLGDLGPLVLHSECNASSGQLSSLVCSAARPPLFNAGSELLMLWAGIKIKSVASLCQVRLTLECRLRIRCCFTLGYSEVQGLPRVRMLLWTICKGRLLSNEECVRRHLSMDANCSLCGAPVESISYILRTVQWLWQHGRSHTISQYMMRTGIYCLGRWCGVWMRRNKLIFAMDFIASESVLQQSSRLTREAVRALVKRNLEKINRAPRVDRNGCWTASTATCFKLNTDGARQSSTGWAASGGLIRNYSSNWVTGFSKSIGFCSVLYAELWGIYIGLQLAWEWNIRKLIVETDSKEAISNSPLECNRVAGGLASMAWSQQSDFLIFDNPPAEVKDIRDNERNTGTAMQADSF</sequence>
<evidence type="ECO:0000259" key="8">
    <source>
        <dbReference type="Pfam" id="PF13456"/>
    </source>
</evidence>
<evidence type="ECO:0000313" key="9">
    <source>
        <dbReference type="EMBL" id="KAE8694956.1"/>
    </source>
</evidence>
<proteinExistence type="inferred from homology"/>
<evidence type="ECO:0000256" key="3">
    <source>
        <dbReference type="ARBA" id="ARBA00022723"/>
    </source>
</evidence>
<keyword evidence="10" id="KW-1185">Reference proteome</keyword>
<evidence type="ECO:0000259" key="6">
    <source>
        <dbReference type="Pfam" id="PF00107"/>
    </source>
</evidence>
<dbReference type="InterPro" id="IPR012337">
    <property type="entry name" value="RNaseH-like_sf"/>
</dbReference>
<dbReference type="Pfam" id="PF00107">
    <property type="entry name" value="ADH_zinc_N"/>
    <property type="match status" value="1"/>
</dbReference>
<dbReference type="GO" id="GO:0046872">
    <property type="term" value="F:metal ion binding"/>
    <property type="evidence" value="ECO:0007669"/>
    <property type="project" value="UniProtKB-KW"/>
</dbReference>
<evidence type="ECO:0000256" key="1">
    <source>
        <dbReference type="ARBA" id="ARBA00001947"/>
    </source>
</evidence>
<dbReference type="InterPro" id="IPR036291">
    <property type="entry name" value="NAD(P)-bd_dom_sf"/>
</dbReference>
<feature type="domain" description="RNase H type-1" evidence="8">
    <location>
        <begin position="1032"/>
        <end position="1103"/>
    </location>
</feature>
<dbReference type="SUPFAM" id="SSF51735">
    <property type="entry name" value="NAD(P)-binding Rossmann-fold domains"/>
    <property type="match status" value="1"/>
</dbReference>
<feature type="domain" description="Endonuclease/exonuclease/phosphatase" evidence="7">
    <location>
        <begin position="491"/>
        <end position="571"/>
    </location>
</feature>
<evidence type="ECO:0000256" key="4">
    <source>
        <dbReference type="ARBA" id="ARBA00022833"/>
    </source>
</evidence>
<reference evidence="9" key="1">
    <citation type="submission" date="2019-09" db="EMBL/GenBank/DDBJ databases">
        <title>Draft genome information of white flower Hibiscus syriacus.</title>
        <authorList>
            <person name="Kim Y.-M."/>
        </authorList>
    </citation>
    <scope>NUCLEOTIDE SEQUENCE [LARGE SCALE GENOMIC DNA]</scope>
    <source>
        <strain evidence="9">YM2019G1</strain>
    </source>
</reference>
<dbReference type="SUPFAM" id="SSF50129">
    <property type="entry name" value="GroES-like"/>
    <property type="match status" value="1"/>
</dbReference>
<dbReference type="SUPFAM" id="SSF53098">
    <property type="entry name" value="Ribonuclease H-like"/>
    <property type="match status" value="1"/>
</dbReference>
<comment type="cofactor">
    <cofactor evidence="1">
        <name>Zn(2+)</name>
        <dbReference type="ChEBI" id="CHEBI:29105"/>
    </cofactor>
</comment>
<organism evidence="9 10">
    <name type="scientific">Hibiscus syriacus</name>
    <name type="common">Rose of Sharon</name>
    <dbReference type="NCBI Taxonomy" id="106335"/>
    <lineage>
        <taxon>Eukaryota</taxon>
        <taxon>Viridiplantae</taxon>
        <taxon>Streptophyta</taxon>
        <taxon>Embryophyta</taxon>
        <taxon>Tracheophyta</taxon>
        <taxon>Spermatophyta</taxon>
        <taxon>Magnoliopsida</taxon>
        <taxon>eudicotyledons</taxon>
        <taxon>Gunneridae</taxon>
        <taxon>Pentapetalae</taxon>
        <taxon>rosids</taxon>
        <taxon>malvids</taxon>
        <taxon>Malvales</taxon>
        <taxon>Malvaceae</taxon>
        <taxon>Malvoideae</taxon>
        <taxon>Hibiscus</taxon>
    </lineage>
</organism>
<dbReference type="PANTHER" id="PTHR43350:SF2">
    <property type="entry name" value="GROES-LIKE ZINC-BINDING ALCOHOL DEHYDROGENASE FAMILY PROTEIN"/>
    <property type="match status" value="1"/>
</dbReference>
<dbReference type="AlphaFoldDB" id="A0A6A2ZTT2"/>
<dbReference type="Gene3D" id="3.30.420.10">
    <property type="entry name" value="Ribonuclease H-like superfamily/Ribonuclease H"/>
    <property type="match status" value="1"/>
</dbReference>
<dbReference type="Pfam" id="PF13456">
    <property type="entry name" value="RVT_3"/>
    <property type="match status" value="1"/>
</dbReference>
<protein>
    <submittedName>
        <fullName evidence="9">DNA helicase INO80-like</fullName>
    </submittedName>
</protein>
<keyword evidence="4" id="KW-0862">Zinc</keyword>
<dbReference type="InterPro" id="IPR036397">
    <property type="entry name" value="RNaseH_sf"/>
</dbReference>
<dbReference type="InterPro" id="IPR013149">
    <property type="entry name" value="ADH-like_C"/>
</dbReference>
<comment type="caution">
    <text evidence="9">The sequence shown here is derived from an EMBL/GenBank/DDBJ whole genome shotgun (WGS) entry which is preliminary data.</text>
</comment>
<keyword evidence="5" id="KW-0560">Oxidoreductase</keyword>
<evidence type="ECO:0000259" key="7">
    <source>
        <dbReference type="Pfam" id="PF03372"/>
    </source>
</evidence>
<dbReference type="Pfam" id="PF03372">
    <property type="entry name" value="Exo_endo_phos"/>
    <property type="match status" value="1"/>
</dbReference>
<dbReference type="InterPro" id="IPR002156">
    <property type="entry name" value="RNaseH_domain"/>
</dbReference>
<feature type="domain" description="Alcohol dehydrogenase-like C-terminal" evidence="6">
    <location>
        <begin position="96"/>
        <end position="142"/>
    </location>
</feature>
<dbReference type="GO" id="GO:0004386">
    <property type="term" value="F:helicase activity"/>
    <property type="evidence" value="ECO:0007669"/>
    <property type="project" value="UniProtKB-KW"/>
</dbReference>
<dbReference type="Gene3D" id="3.60.10.10">
    <property type="entry name" value="Endonuclease/exonuclease/phosphatase"/>
    <property type="match status" value="1"/>
</dbReference>
<dbReference type="InterPro" id="IPR036691">
    <property type="entry name" value="Endo/exonu/phosph_ase_sf"/>
</dbReference>
<evidence type="ECO:0000256" key="5">
    <source>
        <dbReference type="ARBA" id="ARBA00023002"/>
    </source>
</evidence>
<dbReference type="InterPro" id="IPR005135">
    <property type="entry name" value="Endo/exonuclease/phosphatase"/>
</dbReference>
<dbReference type="InterPro" id="IPR011032">
    <property type="entry name" value="GroES-like_sf"/>
</dbReference>
<name>A0A6A2ZTT2_HIBSY</name>
<accession>A0A6A2ZTT2</accession>
<dbReference type="SUPFAM" id="SSF56219">
    <property type="entry name" value="DNase I-like"/>
    <property type="match status" value="1"/>
</dbReference>
<dbReference type="PANTHER" id="PTHR43350">
    <property type="entry name" value="NAD-DEPENDENT ALCOHOL DEHYDROGENASE"/>
    <property type="match status" value="1"/>
</dbReference>